<sequence>MSNSLRQRTALITGAASGIGAAVADAFAAEGAHLFLADRNLDGAEATANRARAAGAKATAHQVDVTDADATRAMVDAAHAESGRIDILVNCAGLLTEVPFIEMPLDTWDKMIDVDLRSVFLCCRWTAPGMVEQGAGRIINISSQLALKGGESLVHYSAAKAGVIGLTKALAREFAPHGVLVNAIAPGPIDTPLVGGISEEWKKAKQAELPLGRFGVPAEVAPTAVLLAGDGQPPPPRAPADVSGSHTSTAAPPRPRRTPTHSKSVLSRRKLSAVTCPLVAESGDRGR</sequence>
<comment type="caution">
    <text evidence="5">The sequence shown here is derived from an EMBL/GenBank/DDBJ whole genome shotgun (WGS) entry which is preliminary data.</text>
</comment>
<dbReference type="EC" id="1.1.1.-" evidence="5"/>
<dbReference type="Gene3D" id="3.40.50.720">
    <property type="entry name" value="NAD(P)-binding Rossmann-like Domain"/>
    <property type="match status" value="1"/>
</dbReference>
<dbReference type="PANTHER" id="PTHR42879">
    <property type="entry name" value="3-OXOACYL-(ACYL-CARRIER-PROTEIN) REDUCTASE"/>
    <property type="match status" value="1"/>
</dbReference>
<protein>
    <submittedName>
        <fullName evidence="5">SDR family NAD(P)-dependent oxidoreductase</fullName>
        <ecNumber evidence="5">1.1.1.-</ecNumber>
    </submittedName>
</protein>
<dbReference type="InterPro" id="IPR002347">
    <property type="entry name" value="SDR_fam"/>
</dbReference>
<evidence type="ECO:0000256" key="1">
    <source>
        <dbReference type="ARBA" id="ARBA00006484"/>
    </source>
</evidence>
<evidence type="ECO:0000313" key="6">
    <source>
        <dbReference type="Proteomes" id="UP001601197"/>
    </source>
</evidence>
<organism evidence="5 6">
    <name type="scientific">Streptomyces kebangsaanensis</name>
    <dbReference type="NCBI Taxonomy" id="864058"/>
    <lineage>
        <taxon>Bacteria</taxon>
        <taxon>Bacillati</taxon>
        <taxon>Actinomycetota</taxon>
        <taxon>Actinomycetes</taxon>
        <taxon>Kitasatosporales</taxon>
        <taxon>Streptomycetaceae</taxon>
        <taxon>Streptomyces</taxon>
    </lineage>
</organism>
<gene>
    <name evidence="5" type="ORF">ACFYNZ_20710</name>
</gene>
<feature type="region of interest" description="Disordered" evidence="3">
    <location>
        <begin position="227"/>
        <end position="270"/>
    </location>
</feature>
<keyword evidence="6" id="KW-1185">Reference proteome</keyword>
<dbReference type="InterPro" id="IPR050259">
    <property type="entry name" value="SDR"/>
</dbReference>
<keyword evidence="5" id="KW-0560">Oxidoreductase</keyword>
<dbReference type="SUPFAM" id="SSF51735">
    <property type="entry name" value="NAD(P)-binding Rossmann-fold domains"/>
    <property type="match status" value="1"/>
</dbReference>
<dbReference type="RefSeq" id="WP_388349073.1">
    <property type="nucleotide sequence ID" value="NZ_JBIAFJ010000018.1"/>
</dbReference>
<comment type="similarity">
    <text evidence="1 2">Belongs to the short-chain dehydrogenases/reductases (SDR) family.</text>
</comment>
<feature type="compositionally biased region" description="Basic residues" evidence="3">
    <location>
        <begin position="254"/>
        <end position="270"/>
    </location>
</feature>
<dbReference type="InterPro" id="IPR036291">
    <property type="entry name" value="NAD(P)-bd_dom_sf"/>
</dbReference>
<evidence type="ECO:0000259" key="4">
    <source>
        <dbReference type="SMART" id="SM00822"/>
    </source>
</evidence>
<feature type="domain" description="Ketoreductase" evidence="4">
    <location>
        <begin position="8"/>
        <end position="187"/>
    </location>
</feature>
<dbReference type="PROSITE" id="PS00061">
    <property type="entry name" value="ADH_SHORT"/>
    <property type="match status" value="1"/>
</dbReference>
<dbReference type="Proteomes" id="UP001601197">
    <property type="component" value="Unassembled WGS sequence"/>
</dbReference>
<name>A0ABW6KZR0_9ACTN</name>
<dbReference type="GO" id="GO:0016491">
    <property type="term" value="F:oxidoreductase activity"/>
    <property type="evidence" value="ECO:0007669"/>
    <property type="project" value="UniProtKB-KW"/>
</dbReference>
<proteinExistence type="inferred from homology"/>
<dbReference type="SMART" id="SM00822">
    <property type="entry name" value="PKS_KR"/>
    <property type="match status" value="1"/>
</dbReference>
<evidence type="ECO:0000256" key="3">
    <source>
        <dbReference type="SAM" id="MobiDB-lite"/>
    </source>
</evidence>
<dbReference type="PRINTS" id="PR00080">
    <property type="entry name" value="SDRFAMILY"/>
</dbReference>
<reference evidence="5 6" key="1">
    <citation type="submission" date="2024-10" db="EMBL/GenBank/DDBJ databases">
        <title>The Natural Products Discovery Center: Release of the First 8490 Sequenced Strains for Exploring Actinobacteria Biosynthetic Diversity.</title>
        <authorList>
            <person name="Kalkreuter E."/>
            <person name="Kautsar S.A."/>
            <person name="Yang D."/>
            <person name="Bader C.D."/>
            <person name="Teijaro C.N."/>
            <person name="Fluegel L."/>
            <person name="Davis C.M."/>
            <person name="Simpson J.R."/>
            <person name="Lauterbach L."/>
            <person name="Steele A.D."/>
            <person name="Gui C."/>
            <person name="Meng S."/>
            <person name="Li G."/>
            <person name="Viehrig K."/>
            <person name="Ye F."/>
            <person name="Su P."/>
            <person name="Kiefer A.F."/>
            <person name="Nichols A."/>
            <person name="Cepeda A.J."/>
            <person name="Yan W."/>
            <person name="Fan B."/>
            <person name="Jiang Y."/>
            <person name="Adhikari A."/>
            <person name="Zheng C.-J."/>
            <person name="Schuster L."/>
            <person name="Cowan T.M."/>
            <person name="Smanski M.J."/>
            <person name="Chevrette M.G."/>
            <person name="De Carvalho L.P.S."/>
            <person name="Shen B."/>
        </authorList>
    </citation>
    <scope>NUCLEOTIDE SEQUENCE [LARGE SCALE GENOMIC DNA]</scope>
    <source>
        <strain evidence="5 6">NPDC007147</strain>
    </source>
</reference>
<evidence type="ECO:0000256" key="2">
    <source>
        <dbReference type="RuleBase" id="RU000363"/>
    </source>
</evidence>
<dbReference type="Pfam" id="PF00106">
    <property type="entry name" value="adh_short"/>
    <property type="match status" value="1"/>
</dbReference>
<dbReference type="PRINTS" id="PR00081">
    <property type="entry name" value="GDHRDH"/>
</dbReference>
<evidence type="ECO:0000313" key="5">
    <source>
        <dbReference type="EMBL" id="MFE9171882.1"/>
    </source>
</evidence>
<accession>A0ABW6KZR0</accession>
<dbReference type="InterPro" id="IPR057326">
    <property type="entry name" value="KR_dom"/>
</dbReference>
<dbReference type="InterPro" id="IPR020904">
    <property type="entry name" value="Sc_DH/Rdtase_CS"/>
</dbReference>
<dbReference type="PANTHER" id="PTHR42879:SF2">
    <property type="entry name" value="3-OXOACYL-[ACYL-CARRIER-PROTEIN] REDUCTASE FABG"/>
    <property type="match status" value="1"/>
</dbReference>
<dbReference type="EMBL" id="JBIAFJ010000018">
    <property type="protein sequence ID" value="MFE9171882.1"/>
    <property type="molecule type" value="Genomic_DNA"/>
</dbReference>